<comment type="caution">
    <text evidence="2">The sequence shown here is derived from an EMBL/GenBank/DDBJ whole genome shotgun (WGS) entry which is preliminary data.</text>
</comment>
<dbReference type="AlphaFoldDB" id="A0A5C6NSY0"/>
<name>A0A5C6NSY0_9TELE</name>
<protein>
    <submittedName>
        <fullName evidence="2">Uncharacterized protein</fullName>
    </submittedName>
</protein>
<evidence type="ECO:0000256" key="1">
    <source>
        <dbReference type="SAM" id="MobiDB-lite"/>
    </source>
</evidence>
<dbReference type="Proteomes" id="UP000324091">
    <property type="component" value="Chromosome 18"/>
</dbReference>
<evidence type="ECO:0000313" key="2">
    <source>
        <dbReference type="EMBL" id="TWW69888.1"/>
    </source>
</evidence>
<organism evidence="2 3">
    <name type="scientific">Takifugu flavidus</name>
    <name type="common">sansaifugu</name>
    <dbReference type="NCBI Taxonomy" id="433684"/>
    <lineage>
        <taxon>Eukaryota</taxon>
        <taxon>Metazoa</taxon>
        <taxon>Chordata</taxon>
        <taxon>Craniata</taxon>
        <taxon>Vertebrata</taxon>
        <taxon>Euteleostomi</taxon>
        <taxon>Actinopterygii</taxon>
        <taxon>Neopterygii</taxon>
        <taxon>Teleostei</taxon>
        <taxon>Neoteleostei</taxon>
        <taxon>Acanthomorphata</taxon>
        <taxon>Eupercaria</taxon>
        <taxon>Tetraodontiformes</taxon>
        <taxon>Tetradontoidea</taxon>
        <taxon>Tetraodontidae</taxon>
        <taxon>Takifugu</taxon>
    </lineage>
</organism>
<reference evidence="2 3" key="1">
    <citation type="submission" date="2019-04" db="EMBL/GenBank/DDBJ databases">
        <title>Chromosome genome assembly for Takifugu flavidus.</title>
        <authorList>
            <person name="Xiao S."/>
        </authorList>
    </citation>
    <scope>NUCLEOTIDE SEQUENCE [LARGE SCALE GENOMIC DNA]</scope>
    <source>
        <strain evidence="2">HTHZ2018</strain>
        <tissue evidence="2">Muscle</tissue>
    </source>
</reference>
<evidence type="ECO:0000313" key="3">
    <source>
        <dbReference type="Proteomes" id="UP000324091"/>
    </source>
</evidence>
<proteinExistence type="predicted"/>
<accession>A0A5C6NSY0</accession>
<dbReference type="EMBL" id="RHFK02000010">
    <property type="protein sequence ID" value="TWW69888.1"/>
    <property type="molecule type" value="Genomic_DNA"/>
</dbReference>
<feature type="region of interest" description="Disordered" evidence="1">
    <location>
        <begin position="76"/>
        <end position="104"/>
    </location>
</feature>
<sequence>MSHSGTQDPTCAFVTNAVLCAALQLFRLFIQERALLLPLLRLVPPWQPPGASSGGSTQPGIHYQQIRDAATARGGLLSEGWGRSDSREGGLDELPDREGTAGGGRVHCPPSCMGLKTTSGTCGCGVKQTQRDQPALGRGGQSGKLLGSPVPVSTVIVTHRMLSVNPPVHHSAQHLQSTFDIIHPGQVMVKVI</sequence>
<keyword evidence="3" id="KW-1185">Reference proteome</keyword>
<gene>
    <name evidence="2" type="ORF">D4764_18G0006940</name>
</gene>
<feature type="compositionally biased region" description="Basic and acidic residues" evidence="1">
    <location>
        <begin position="82"/>
        <end position="99"/>
    </location>
</feature>